<sequence>MQVVKLSLKEANKIPIEADEVNPDNFAGKTEEEIKAIKVWYGNDQYHLGDFFNVKVEGSDSVENTKIVFEGDVSRVKRIGQNMSAGEIEINGNVDMHCGFGMKGGKIVINGDADNWLGCEMTGGEIILNGNASYYVGSGYRGESCGMRGGKITINGNAKDYLGEHMCGGEILVKGSVGLLPAISNNGGKIIIEGNATMPASEMKSGMVIIKGETFDLLPSFKEEGTEEFGGVTYRKFTGDVNVGGKGILLIK</sequence>
<dbReference type="UniPathway" id="UPA00640">
    <property type="reaction ID" value="UER00692"/>
</dbReference>
<proteinExistence type="predicted"/>
<dbReference type="InterPro" id="IPR017550">
    <property type="entry name" value="Formylmethanofuran_DH_suC"/>
</dbReference>
<evidence type="ECO:0000313" key="5">
    <source>
        <dbReference type="Proteomes" id="UP000066529"/>
    </source>
</evidence>
<keyword evidence="4" id="KW-0560">Oxidoreductase</keyword>
<dbReference type="OrthoDB" id="106216at2157"/>
<organism evidence="4 5">
    <name type="scientific">Methanosarcina thermophila (strain ATCC 43570 / DSM 1825 / OCM 12 / VKM B-1830 / TM-1)</name>
    <dbReference type="NCBI Taxonomy" id="523844"/>
    <lineage>
        <taxon>Archaea</taxon>
        <taxon>Methanobacteriati</taxon>
        <taxon>Methanobacteriota</taxon>
        <taxon>Stenosarchaea group</taxon>
        <taxon>Methanomicrobia</taxon>
        <taxon>Methanosarcinales</taxon>
        <taxon>Methanosarcinaceae</taxon>
        <taxon>Methanosarcina</taxon>
    </lineage>
</organism>
<dbReference type="PATRIC" id="fig|523844.20.peg.1606"/>
<dbReference type="SUPFAM" id="SSF69336">
    <property type="entry name" value="Alpha subunit of glutamate synthase, C-terminal domain"/>
    <property type="match status" value="1"/>
</dbReference>
<dbReference type="STRING" id="523844.MSTHT_1272"/>
<evidence type="ECO:0000256" key="2">
    <source>
        <dbReference type="ARBA" id="ARBA00012692"/>
    </source>
</evidence>
<dbReference type="Proteomes" id="UP000066529">
    <property type="component" value="Chromosome"/>
</dbReference>
<dbReference type="KEGG" id="mthr:MSTHT_1272"/>
<dbReference type="HOGENOM" id="CLU_072248_0_0_2"/>
<dbReference type="GO" id="GO:0019386">
    <property type="term" value="P:methanogenesis, from carbon dioxide"/>
    <property type="evidence" value="ECO:0007669"/>
    <property type="project" value="UniProtKB-UniPathway"/>
</dbReference>
<dbReference type="InterPro" id="IPR036485">
    <property type="entry name" value="Glu_synth_asu_C_sf"/>
</dbReference>
<evidence type="ECO:0000256" key="1">
    <source>
        <dbReference type="ARBA" id="ARBA00004830"/>
    </source>
</evidence>
<dbReference type="PANTHER" id="PTHR39673">
    <property type="entry name" value="TUNGSTEN FORMYLMETHANOFURAN DEHYDROGENASE, SUBUNIT C (FWDC)"/>
    <property type="match status" value="1"/>
</dbReference>
<dbReference type="EC" id="1.2.7.12" evidence="2"/>
<comment type="pathway">
    <text evidence="1">One-carbon metabolism; methanogenesis from CO(2); 5,10-methenyl-5,6,7,8-tetrahydromethanopterin from CO(2): step 1/3.</text>
</comment>
<protein>
    <recommendedName>
        <fullName evidence="2">formylmethanofuran dehydrogenase</fullName>
        <ecNumber evidence="2">1.2.7.12</ecNumber>
    </recommendedName>
</protein>
<name>A0A0E3N906_METTT</name>
<evidence type="ECO:0000313" key="4">
    <source>
        <dbReference type="EMBL" id="AKB13030.1"/>
    </source>
</evidence>
<reference evidence="4 5" key="1">
    <citation type="submission" date="2014-07" db="EMBL/GenBank/DDBJ databases">
        <title>Methanogenic archaea and the global carbon cycle.</title>
        <authorList>
            <person name="Henriksen J.R."/>
            <person name="Luke J."/>
            <person name="Reinhart S."/>
            <person name="Benedict M.N."/>
            <person name="Youngblut N.D."/>
            <person name="Metcalf M.E."/>
            <person name="Whitaker R.J."/>
            <person name="Metcalf W.W."/>
        </authorList>
    </citation>
    <scope>NUCLEOTIDE SEQUENCE [LARGE SCALE GENOMIC DNA]</scope>
    <source>
        <strain evidence="5">ATCC 43570 / DSM 1825 / OCM 12 / VKM B-1830 / TM-1</strain>
    </source>
</reference>
<comment type="catalytic activity">
    <reaction evidence="3">
        <text>N-formylmethanofuran + 2 oxidized [2Fe-2S]-[ferredoxin] + H2O = methanofuran + 2 reduced [2Fe-2S]-[ferredoxin] + CO2 + H(+)</text>
        <dbReference type="Rhea" id="RHEA:19841"/>
        <dbReference type="Rhea" id="RHEA-COMP:10000"/>
        <dbReference type="Rhea" id="RHEA-COMP:10001"/>
        <dbReference type="ChEBI" id="CHEBI:15377"/>
        <dbReference type="ChEBI" id="CHEBI:15378"/>
        <dbReference type="ChEBI" id="CHEBI:16526"/>
        <dbReference type="ChEBI" id="CHEBI:33737"/>
        <dbReference type="ChEBI" id="CHEBI:33738"/>
        <dbReference type="ChEBI" id="CHEBI:57727"/>
        <dbReference type="ChEBI" id="CHEBI:58151"/>
        <dbReference type="EC" id="1.2.7.12"/>
    </reaction>
</comment>
<dbReference type="RefSeq" id="WP_048167113.1">
    <property type="nucleotide sequence ID" value="NZ_CP009501.1"/>
</dbReference>
<dbReference type="GO" id="GO:0018493">
    <property type="term" value="F:formylmethanofuran dehydrogenase activity"/>
    <property type="evidence" value="ECO:0007669"/>
    <property type="project" value="UniProtKB-EC"/>
</dbReference>
<evidence type="ECO:0000256" key="3">
    <source>
        <dbReference type="ARBA" id="ARBA00048228"/>
    </source>
</evidence>
<dbReference type="PANTHER" id="PTHR39673:SF5">
    <property type="entry name" value="TUNGSTEN-CONTAINING FORMYLMETHANOFURAN DEHYDROGENASE 2 SUBUNIT C"/>
    <property type="match status" value="1"/>
</dbReference>
<dbReference type="GO" id="GO:0046914">
    <property type="term" value="F:transition metal ion binding"/>
    <property type="evidence" value="ECO:0007669"/>
    <property type="project" value="InterPro"/>
</dbReference>
<dbReference type="CDD" id="cd00980">
    <property type="entry name" value="FwdC/FmdC"/>
    <property type="match status" value="1"/>
</dbReference>
<dbReference type="NCBIfam" id="TIGR03122">
    <property type="entry name" value="one_C_dehyd_C"/>
    <property type="match status" value="1"/>
</dbReference>
<gene>
    <name evidence="4" type="ORF">MSTHT_1272</name>
</gene>
<dbReference type="GeneID" id="41603377"/>
<dbReference type="EMBL" id="CP009501">
    <property type="protein sequence ID" value="AKB13030.1"/>
    <property type="molecule type" value="Genomic_DNA"/>
</dbReference>
<dbReference type="AlphaFoldDB" id="A0A0E3N906"/>
<accession>A0A0E3N906</accession>
<dbReference type="Gene3D" id="2.160.20.60">
    <property type="entry name" value="Glutamate synthase, alpha subunit, C-terminal domain"/>
    <property type="match status" value="1"/>
</dbReference>